<dbReference type="PANTHER" id="PTHR33782">
    <property type="entry name" value="OS01G0121600 PROTEIN"/>
    <property type="match status" value="1"/>
</dbReference>
<keyword evidence="1" id="KW-0472">Membrane</keyword>
<organism evidence="2 3">
    <name type="scientific">Zizania palustris</name>
    <name type="common">Northern wild rice</name>
    <dbReference type="NCBI Taxonomy" id="103762"/>
    <lineage>
        <taxon>Eukaryota</taxon>
        <taxon>Viridiplantae</taxon>
        <taxon>Streptophyta</taxon>
        <taxon>Embryophyta</taxon>
        <taxon>Tracheophyta</taxon>
        <taxon>Spermatophyta</taxon>
        <taxon>Magnoliopsida</taxon>
        <taxon>Liliopsida</taxon>
        <taxon>Poales</taxon>
        <taxon>Poaceae</taxon>
        <taxon>BOP clade</taxon>
        <taxon>Oryzoideae</taxon>
        <taxon>Oryzeae</taxon>
        <taxon>Zizaniinae</taxon>
        <taxon>Zizania</taxon>
    </lineage>
</organism>
<reference evidence="2" key="2">
    <citation type="submission" date="2021-02" db="EMBL/GenBank/DDBJ databases">
        <authorList>
            <person name="Kimball J.A."/>
            <person name="Haas M.W."/>
            <person name="Macchietto M."/>
            <person name="Kono T."/>
            <person name="Duquette J."/>
            <person name="Shao M."/>
        </authorList>
    </citation>
    <scope>NUCLEOTIDE SEQUENCE</scope>
    <source>
        <tissue evidence="2">Fresh leaf tissue</tissue>
    </source>
</reference>
<gene>
    <name evidence="2" type="ORF">GUJ93_ZPchr0001g31895</name>
</gene>
<sequence length="178" mass="18659">MQLASCELIPAAVRRAGRPALPSRRPPWTTTTACAVFGGWKPSTIATTTTTTPPGVICSCASSRRDDAEFSVGGSGSGSGGLVDEGMIVLRRRIHEMRAAETAGWAEPPADWAAWEKEWYGSYDADVCALVGALQTFLMSSRPGVGVGIVAALMLSVPATAFLLLSSLLHASQALLPR</sequence>
<name>A0A8J5V136_ZIZPA</name>
<dbReference type="AlphaFoldDB" id="A0A8J5V136"/>
<accession>A0A8J5V136</accession>
<evidence type="ECO:0000256" key="1">
    <source>
        <dbReference type="SAM" id="Phobius"/>
    </source>
</evidence>
<dbReference type="OrthoDB" id="672819at2759"/>
<proteinExistence type="predicted"/>
<feature type="transmembrane region" description="Helical" evidence="1">
    <location>
        <begin position="145"/>
        <end position="169"/>
    </location>
</feature>
<keyword evidence="1" id="KW-1133">Transmembrane helix</keyword>
<reference evidence="2" key="1">
    <citation type="journal article" date="2021" name="bioRxiv">
        <title>Whole Genome Assembly and Annotation of Northern Wild Rice, Zizania palustris L., Supports a Whole Genome Duplication in the Zizania Genus.</title>
        <authorList>
            <person name="Haas M."/>
            <person name="Kono T."/>
            <person name="Macchietto M."/>
            <person name="Millas R."/>
            <person name="McGilp L."/>
            <person name="Shao M."/>
            <person name="Duquette J."/>
            <person name="Hirsch C.N."/>
            <person name="Kimball J."/>
        </authorList>
    </citation>
    <scope>NUCLEOTIDE SEQUENCE</scope>
    <source>
        <tissue evidence="2">Fresh leaf tissue</tissue>
    </source>
</reference>
<keyword evidence="3" id="KW-1185">Reference proteome</keyword>
<protein>
    <submittedName>
        <fullName evidence="2">Uncharacterized protein</fullName>
    </submittedName>
</protein>
<dbReference type="EMBL" id="JAAALK010000288">
    <property type="protein sequence ID" value="KAG8053597.1"/>
    <property type="molecule type" value="Genomic_DNA"/>
</dbReference>
<dbReference type="PANTHER" id="PTHR33782:SF15">
    <property type="entry name" value="OS01G0121500 PROTEIN"/>
    <property type="match status" value="1"/>
</dbReference>
<keyword evidence="1" id="KW-0812">Transmembrane</keyword>
<comment type="caution">
    <text evidence="2">The sequence shown here is derived from an EMBL/GenBank/DDBJ whole genome shotgun (WGS) entry which is preliminary data.</text>
</comment>
<dbReference type="Proteomes" id="UP000729402">
    <property type="component" value="Unassembled WGS sequence"/>
</dbReference>
<evidence type="ECO:0000313" key="3">
    <source>
        <dbReference type="Proteomes" id="UP000729402"/>
    </source>
</evidence>
<evidence type="ECO:0000313" key="2">
    <source>
        <dbReference type="EMBL" id="KAG8053597.1"/>
    </source>
</evidence>